<proteinExistence type="predicted"/>
<evidence type="ECO:0000256" key="3">
    <source>
        <dbReference type="ARBA" id="ARBA00023163"/>
    </source>
</evidence>
<dbReference type="InterPro" id="IPR050397">
    <property type="entry name" value="Env_Response_Regulators"/>
</dbReference>
<reference evidence="6 7" key="1">
    <citation type="submission" date="2020-07" db="EMBL/GenBank/DDBJ databases">
        <title>Transfer of Campylobacter canadensis to the novel genus Avispirillum gen. nov., that also includes two novel species recovered from migratory waterfowl: Avispirillum anseris sp. nov. and Avispirillum brantae sp. nov.</title>
        <authorList>
            <person name="Miller W.G."/>
            <person name="Chapman M.H."/>
            <person name="Yee E."/>
            <person name="Inglis G.D."/>
        </authorList>
    </citation>
    <scope>NUCLEOTIDE SEQUENCE [LARGE SCALE GENOMIC DNA]</scope>
    <source>
        <strain evidence="6 7">L283</strain>
    </source>
</reference>
<comment type="caution">
    <text evidence="6">The sequence shown here is derived from an EMBL/GenBank/DDBJ whole genome shotgun (WGS) entry which is preliminary data.</text>
</comment>
<dbReference type="Proteomes" id="UP000786183">
    <property type="component" value="Unassembled WGS sequence"/>
</dbReference>
<accession>A0ABS7WR50</accession>
<feature type="domain" description="Cyclic nucleotide-binding" evidence="4">
    <location>
        <begin position="10"/>
        <end position="110"/>
    </location>
</feature>
<dbReference type="Pfam" id="PF13545">
    <property type="entry name" value="HTH_Crp_2"/>
    <property type="match status" value="1"/>
</dbReference>
<evidence type="ECO:0000259" key="4">
    <source>
        <dbReference type="PROSITE" id="PS50042"/>
    </source>
</evidence>
<gene>
    <name evidence="6" type="ORF">AVCANL283_02620</name>
</gene>
<dbReference type="PROSITE" id="PS50042">
    <property type="entry name" value="CNMP_BINDING_3"/>
    <property type="match status" value="1"/>
</dbReference>
<feature type="domain" description="HTH crp-type" evidence="5">
    <location>
        <begin position="144"/>
        <end position="206"/>
    </location>
</feature>
<evidence type="ECO:0000256" key="1">
    <source>
        <dbReference type="ARBA" id="ARBA00023015"/>
    </source>
</evidence>
<dbReference type="CDD" id="cd00038">
    <property type="entry name" value="CAP_ED"/>
    <property type="match status" value="1"/>
</dbReference>
<evidence type="ECO:0000313" key="7">
    <source>
        <dbReference type="Proteomes" id="UP000786183"/>
    </source>
</evidence>
<dbReference type="InterPro" id="IPR000595">
    <property type="entry name" value="cNMP-bd_dom"/>
</dbReference>
<dbReference type="SUPFAM" id="SSF51206">
    <property type="entry name" value="cAMP-binding domain-like"/>
    <property type="match status" value="1"/>
</dbReference>
<name>A0ABS7WR50_9BACT</name>
<keyword evidence="2" id="KW-0238">DNA-binding</keyword>
<protein>
    <submittedName>
        <fullName evidence="6">Crp/Fnr family transcriptional regulator</fullName>
    </submittedName>
</protein>
<dbReference type="InterPro" id="IPR036390">
    <property type="entry name" value="WH_DNA-bd_sf"/>
</dbReference>
<dbReference type="PROSITE" id="PS51063">
    <property type="entry name" value="HTH_CRP_2"/>
    <property type="match status" value="1"/>
</dbReference>
<dbReference type="SMART" id="SM00419">
    <property type="entry name" value="HTH_CRP"/>
    <property type="match status" value="1"/>
</dbReference>
<sequence>MKEVLKKISFFKDFSEEELEELSKICILRTYEKDEILFYEGENSEYLHLLIKGNLKIYKVNSKGVEIVLHRFNAMNFVAELANYANIAFPASAKFLSTSSVIKIHFQSLKDRFLNKTSFVLTLLSALSQKLIYMSDFVHNEMILSAEAKLAKLLCEQSELFASIKHNQLASFINMAPETFSRLLAKLKNDDIIEINNKQVIIKDMNYLKSLYEG</sequence>
<dbReference type="SUPFAM" id="SSF46785">
    <property type="entry name" value="Winged helix' DNA-binding domain"/>
    <property type="match status" value="1"/>
</dbReference>
<evidence type="ECO:0000256" key="2">
    <source>
        <dbReference type="ARBA" id="ARBA00023125"/>
    </source>
</evidence>
<dbReference type="InterPro" id="IPR014710">
    <property type="entry name" value="RmlC-like_jellyroll"/>
</dbReference>
<keyword evidence="7" id="KW-1185">Reference proteome</keyword>
<dbReference type="InterPro" id="IPR012318">
    <property type="entry name" value="HTH_CRP"/>
</dbReference>
<dbReference type="InterPro" id="IPR018490">
    <property type="entry name" value="cNMP-bd_dom_sf"/>
</dbReference>
<keyword evidence="3" id="KW-0804">Transcription</keyword>
<keyword evidence="1" id="KW-0805">Transcription regulation</keyword>
<dbReference type="EMBL" id="JACGBB010000004">
    <property type="protein sequence ID" value="MBZ7987013.1"/>
    <property type="molecule type" value="Genomic_DNA"/>
</dbReference>
<evidence type="ECO:0000313" key="6">
    <source>
        <dbReference type="EMBL" id="MBZ7987013.1"/>
    </source>
</evidence>
<dbReference type="RefSeq" id="WP_172233206.1">
    <property type="nucleotide sequence ID" value="NZ_CP035946.1"/>
</dbReference>
<dbReference type="PANTHER" id="PTHR24567:SF26">
    <property type="entry name" value="REGULATORY PROTEIN YEIL"/>
    <property type="match status" value="1"/>
</dbReference>
<evidence type="ECO:0000259" key="5">
    <source>
        <dbReference type="PROSITE" id="PS51063"/>
    </source>
</evidence>
<dbReference type="Gene3D" id="2.60.120.10">
    <property type="entry name" value="Jelly Rolls"/>
    <property type="match status" value="1"/>
</dbReference>
<dbReference type="PANTHER" id="PTHR24567">
    <property type="entry name" value="CRP FAMILY TRANSCRIPTIONAL REGULATORY PROTEIN"/>
    <property type="match status" value="1"/>
</dbReference>
<dbReference type="Pfam" id="PF00027">
    <property type="entry name" value="cNMP_binding"/>
    <property type="match status" value="1"/>
</dbReference>
<organism evidence="6 7">
    <name type="scientific">Campylobacter canadensis</name>
    <dbReference type="NCBI Taxonomy" id="449520"/>
    <lineage>
        <taxon>Bacteria</taxon>
        <taxon>Pseudomonadati</taxon>
        <taxon>Campylobacterota</taxon>
        <taxon>Epsilonproteobacteria</taxon>
        <taxon>Campylobacterales</taxon>
        <taxon>Campylobacteraceae</taxon>
        <taxon>Campylobacter</taxon>
    </lineage>
</organism>
<dbReference type="SMART" id="SM00100">
    <property type="entry name" value="cNMP"/>
    <property type="match status" value="1"/>
</dbReference>